<feature type="transmembrane region" description="Helical" evidence="9">
    <location>
        <begin position="1343"/>
        <end position="1362"/>
    </location>
</feature>
<evidence type="ECO:0000259" key="10">
    <source>
        <dbReference type="Pfam" id="PF02355"/>
    </source>
</evidence>
<dbReference type="NCBIfam" id="TIGR01129">
    <property type="entry name" value="secD"/>
    <property type="match status" value="1"/>
</dbReference>
<dbReference type="InterPro" id="IPR022813">
    <property type="entry name" value="SecD/SecF_arch_bac"/>
</dbReference>
<dbReference type="InterPro" id="IPR005791">
    <property type="entry name" value="SecD"/>
</dbReference>
<dbReference type="NCBIfam" id="NF009540">
    <property type="entry name" value="PRK12911.1"/>
    <property type="match status" value="1"/>
</dbReference>
<evidence type="ECO:0000256" key="4">
    <source>
        <dbReference type="ARBA" id="ARBA00022692"/>
    </source>
</evidence>
<proteinExistence type="predicted"/>
<dbReference type="Pfam" id="PF22599">
    <property type="entry name" value="SecDF_P1_head"/>
    <property type="match status" value="1"/>
</dbReference>
<keyword evidence="6 9" id="KW-1133">Transmembrane helix</keyword>
<accession>A0ABN0MTT7</accession>
<dbReference type="InterPro" id="IPR048634">
    <property type="entry name" value="SecD_SecF_C"/>
</dbReference>
<dbReference type="SUPFAM" id="SSF82866">
    <property type="entry name" value="Multidrug efflux transporter AcrB transmembrane domain"/>
    <property type="match status" value="2"/>
</dbReference>
<feature type="transmembrane region" description="Helical" evidence="9">
    <location>
        <begin position="1292"/>
        <end position="1313"/>
    </location>
</feature>
<evidence type="ECO:0000256" key="1">
    <source>
        <dbReference type="ARBA" id="ARBA00004651"/>
    </source>
</evidence>
<dbReference type="NCBIfam" id="TIGR00966">
    <property type="entry name" value="transloc_SecF"/>
    <property type="match status" value="1"/>
</dbReference>
<feature type="transmembrane region" description="Helical" evidence="9">
    <location>
        <begin position="1260"/>
        <end position="1280"/>
    </location>
</feature>
<dbReference type="EMBL" id="ATND01000001">
    <property type="protein sequence ID" value="EPP38941.1"/>
    <property type="molecule type" value="Genomic_DNA"/>
</dbReference>
<evidence type="ECO:0000313" key="13">
    <source>
        <dbReference type="Proteomes" id="UP000014821"/>
    </source>
</evidence>
<feature type="transmembrane region" description="Helical" evidence="9">
    <location>
        <begin position="1038"/>
        <end position="1061"/>
    </location>
</feature>
<keyword evidence="2" id="KW-0813">Transport</keyword>
<dbReference type="Gene3D" id="1.20.1640.10">
    <property type="entry name" value="Multidrug efflux transporter AcrB transmembrane domain"/>
    <property type="match status" value="2"/>
</dbReference>
<evidence type="ECO:0000256" key="3">
    <source>
        <dbReference type="ARBA" id="ARBA00022475"/>
    </source>
</evidence>
<protein>
    <submittedName>
        <fullName evidence="12">Protein-export membrane protein SecD</fullName>
    </submittedName>
</protein>
<name>A0ABN0MTT7_9CHLA</name>
<organism evidence="12 13">
    <name type="scientific">Chlamydia avium</name>
    <dbReference type="NCBI Taxonomy" id="1457141"/>
    <lineage>
        <taxon>Bacteria</taxon>
        <taxon>Pseudomonadati</taxon>
        <taxon>Chlamydiota</taxon>
        <taxon>Chlamydiia</taxon>
        <taxon>Chlamydiales</taxon>
        <taxon>Chlamydiaceae</taxon>
        <taxon>Chlamydia/Chlamydophila group</taxon>
        <taxon>Chlamydia</taxon>
    </lineage>
</organism>
<sequence>MKHRFGRNLGIIIFVFALALYYVLPTCLYYSRPLNKKIEEKEAQQIIRRLTNQVLEVRNDIIPRISSVLSALKLRGNIQQHPSIPGVINVHFKDDADAQVFLENMIYGEPTVPIKSARLYLLGYEKKEHSIVQVTGSLTTALTENDFSFVPCCSTSAEESLEAIASSLTLVPHGSCACGYSSIWNSAPLQQVVQLAKNLSLGLEALPKSKTQALLNYFFSSEKDYTSFLTRLKNSISHADLSEQDQHTLHSVYQTLKVRSQHWKKTSPRIIDTSLDCSAISPFFSFVEFYAKDRKIVFSFDPYIIAKREELSLEQRLDFNTWLTKEKQRLSQKFCRTIQESSQGLTLYLSDKEVGGNIILHGQRIYQGMVEHLVTLALNRPPAQSCDLIREHFPVHCRLPRESDTSGCFIFSPKRSCTHFSKGSIYIVLKGLRSIVAKYEKGPERESEIFRKDLQDLYSCFAHMDIYPHSMGDDEILEIRDPLQRLFDVWGEDFVVVNEGETARLEVRDVRDRLDTVNRIEKHRQDEWVRWHEQYDQACCSVDDQVRRRAAVPHHSAFIENLKLNIRKYSRGDSVLRLGIDFIGGKQIRLAFKDHQGKKVTDKDGILRVSDELYARLNKLGVSDIEIRKEGDNLHLCVPGSMNIASEEILGTSKMTFHVVNEKFSPYAPLRYEVQRFLDYLWFIAQDQGMTSPNDVNTLACRIFNQDTPLQLPTSVKEAILKLRQEGLAFPKENDESSSSSLDTTYSMIAIERDSRKEINPLMIVFRNHALDGASLKDIRPEFAIGEGYILNFSVKNNPITKQAKDLSPTDNFHAWTSAYCQEGIQGTEKSQFSSGRGWRMAVILDGYVISDPVLNASLRDHASVSGKFSHREVSRLVMDLKSGAMSFVPEILSEEMISPELGKQQRIQGIVSVCLGLIVLIALMSIYYRFGGVIASGAVLLNLLLIWAALQYLDAPLTLTGLAGIVLAMGMAVDANVLVFERIREEYCLSHSLTQSVEAGYRKAFGAIIDSNLTTVFASVILLFLDTGPIRGFALTLILGIFSSMFTALFMTKFFFVVWMHKTQETQLHMMNKFIGIKHDFLKECKKLWLISAGIIALGIISLGFGAWDSVLGMDFKGGYALTLNMAEQKSIDVSQFRTKLNAKFKQLGLSSRDFRIKGLDSSEKIKIYFSQNALTHVQVPENLSHDISDQNLSRVIGILSDTGLDVSSNDSLNQVQNFWFKVSGQFSNKMRIQACLALTGALLVILIYVSLRFEWRYALSAICALIHDLIATCAVLVSTHFFLQRIQIDLQAIGALMTVLGYSLNNTLIIFDRIREDRQKELFTPMSILINDALQKTLGRTVMTTATTLSVLLILLFVGGGSIFNFAYILTIGILLGTLSSLYIAPPLLLFMVRDKKISQQ</sequence>
<feature type="domain" description="SecDF P1 head subdomain" evidence="11">
    <location>
        <begin position="821"/>
        <end position="886"/>
    </location>
</feature>
<evidence type="ECO:0000256" key="2">
    <source>
        <dbReference type="ARBA" id="ARBA00022448"/>
    </source>
</evidence>
<feature type="domain" description="Protein export membrane protein SecD/SecF C-terminal" evidence="10">
    <location>
        <begin position="890"/>
        <end position="1060"/>
    </location>
</feature>
<feature type="transmembrane region" description="Helical" evidence="9">
    <location>
        <begin position="908"/>
        <end position="927"/>
    </location>
</feature>
<feature type="transmembrane region" description="Helical" evidence="9">
    <location>
        <begin position="1368"/>
        <end position="1395"/>
    </location>
</feature>
<feature type="domain" description="Protein export membrane protein SecD/SecF C-terminal" evidence="10">
    <location>
        <begin position="1218"/>
        <end position="1396"/>
    </location>
</feature>
<feature type="transmembrane region" description="Helical" evidence="9">
    <location>
        <begin position="960"/>
        <end position="984"/>
    </location>
</feature>
<dbReference type="InterPro" id="IPR005665">
    <property type="entry name" value="SecF_bac"/>
</dbReference>
<dbReference type="InterPro" id="IPR055344">
    <property type="entry name" value="SecD_SecF_C_bact"/>
</dbReference>
<dbReference type="Pfam" id="PF02355">
    <property type="entry name" value="SecD_SecF_C"/>
    <property type="match status" value="2"/>
</dbReference>
<dbReference type="Proteomes" id="UP000014821">
    <property type="component" value="Unassembled WGS sequence"/>
</dbReference>
<feature type="transmembrane region" description="Helical" evidence="9">
    <location>
        <begin position="1089"/>
        <end position="1109"/>
    </location>
</feature>
<feature type="transmembrane region" description="Helical" evidence="9">
    <location>
        <begin position="1005"/>
        <end position="1026"/>
    </location>
</feature>
<evidence type="ECO:0000259" key="11">
    <source>
        <dbReference type="Pfam" id="PF22599"/>
    </source>
</evidence>
<evidence type="ECO:0000256" key="9">
    <source>
        <dbReference type="SAM" id="Phobius"/>
    </source>
</evidence>
<dbReference type="RefSeq" id="WP_020355883.1">
    <property type="nucleotide sequence ID" value="NZ_KE360587.1"/>
</dbReference>
<dbReference type="PRINTS" id="PR01755">
    <property type="entry name" value="SECFTRNLCASE"/>
</dbReference>
<dbReference type="PANTHER" id="PTHR30081:SF1">
    <property type="entry name" value="PROTEIN TRANSLOCASE SUBUNIT SECD"/>
    <property type="match status" value="1"/>
</dbReference>
<comment type="caution">
    <text evidence="12">The sequence shown here is derived from an EMBL/GenBank/DDBJ whole genome shotgun (WGS) entry which is preliminary data.</text>
</comment>
<evidence type="ECO:0000256" key="5">
    <source>
        <dbReference type="ARBA" id="ARBA00022927"/>
    </source>
</evidence>
<dbReference type="InterPro" id="IPR054384">
    <property type="entry name" value="SecDF_P1_head"/>
</dbReference>
<dbReference type="Gene3D" id="3.30.1360.200">
    <property type="match status" value="1"/>
</dbReference>
<feature type="transmembrane region" description="Helical" evidence="9">
    <location>
        <begin position="934"/>
        <end position="954"/>
    </location>
</feature>
<evidence type="ECO:0000313" key="12">
    <source>
        <dbReference type="EMBL" id="EPP38941.1"/>
    </source>
</evidence>
<dbReference type="InterPro" id="IPR022645">
    <property type="entry name" value="SecD/SecF_bac"/>
</dbReference>
<keyword evidence="7" id="KW-0811">Translocation</keyword>
<dbReference type="NCBIfam" id="TIGR00916">
    <property type="entry name" value="2A0604s01"/>
    <property type="match status" value="1"/>
</dbReference>
<keyword evidence="3" id="KW-1003">Cell membrane</keyword>
<evidence type="ECO:0000256" key="7">
    <source>
        <dbReference type="ARBA" id="ARBA00023010"/>
    </source>
</evidence>
<keyword evidence="13" id="KW-1185">Reference proteome</keyword>
<evidence type="ECO:0000256" key="6">
    <source>
        <dbReference type="ARBA" id="ARBA00022989"/>
    </source>
</evidence>
<gene>
    <name evidence="12" type="primary">secD</name>
    <name evidence="12" type="ORF">CP10881SC42_0414</name>
</gene>
<comment type="subcellular location">
    <subcellularLocation>
        <location evidence="1">Cell membrane</location>
        <topology evidence="1">Multi-pass membrane protein</topology>
    </subcellularLocation>
</comment>
<keyword evidence="8 9" id="KW-0472">Membrane</keyword>
<keyword evidence="4 9" id="KW-0812">Transmembrane</keyword>
<evidence type="ECO:0000256" key="8">
    <source>
        <dbReference type="ARBA" id="ARBA00023136"/>
    </source>
</evidence>
<dbReference type="PANTHER" id="PTHR30081">
    <property type="entry name" value="PROTEIN-EXPORT MEMBRANE PROTEIN SEC"/>
    <property type="match status" value="1"/>
</dbReference>
<feature type="transmembrane region" description="Helical" evidence="9">
    <location>
        <begin position="1232"/>
        <end position="1253"/>
    </location>
</feature>
<keyword evidence="5" id="KW-0653">Protein transport</keyword>
<reference evidence="12" key="1">
    <citation type="submission" date="2013-04" db="EMBL/GenBank/DDBJ databases">
        <title>Genome sequence of Chlamydia psittaci 10_881_SC42.</title>
        <authorList>
            <person name="Huot-Creasy H."/>
            <person name="McCracken C.L."/>
            <person name="Humphries M."/>
            <person name="Sachse K."/>
            <person name="Laroucau K."/>
            <person name="Bavoil P."/>
            <person name="Myers G.S."/>
        </authorList>
    </citation>
    <scope>NUCLEOTIDE SEQUENCE [LARGE SCALE GENOMIC DNA]</scope>
    <source>
        <strain evidence="12">10_881_SC42</strain>
    </source>
</reference>